<dbReference type="InterPro" id="IPR014729">
    <property type="entry name" value="Rossmann-like_a/b/a_fold"/>
</dbReference>
<proteinExistence type="predicted"/>
<evidence type="ECO:0000313" key="5">
    <source>
        <dbReference type="Proteomes" id="UP000008207"/>
    </source>
</evidence>
<dbReference type="OrthoDB" id="5598152at2"/>
<keyword evidence="5" id="KW-1185">Reference proteome</keyword>
<dbReference type="STRING" id="460265.Mnod_3401"/>
<evidence type="ECO:0000259" key="3">
    <source>
        <dbReference type="Pfam" id="PF01012"/>
    </source>
</evidence>
<feature type="domain" description="Electron transfer flavoprotein alpha/beta-subunit N-terminal" evidence="3">
    <location>
        <begin position="26"/>
        <end position="180"/>
    </location>
</feature>
<dbReference type="Gene3D" id="3.40.50.620">
    <property type="entry name" value="HUPs"/>
    <property type="match status" value="1"/>
</dbReference>
<keyword evidence="1" id="KW-0813">Transport</keyword>
<dbReference type="InterPro" id="IPR014730">
    <property type="entry name" value="ETF_a/b_N"/>
</dbReference>
<accession>B8IMD2</accession>
<dbReference type="SUPFAM" id="SSF52402">
    <property type="entry name" value="Adenine nucleotide alpha hydrolases-like"/>
    <property type="match status" value="1"/>
</dbReference>
<evidence type="ECO:0000256" key="1">
    <source>
        <dbReference type="ARBA" id="ARBA00022982"/>
    </source>
</evidence>
<dbReference type="Pfam" id="PF01012">
    <property type="entry name" value="ETF"/>
    <property type="match status" value="1"/>
</dbReference>
<reference evidence="4 5" key="1">
    <citation type="submission" date="2009-01" db="EMBL/GenBank/DDBJ databases">
        <title>Complete sequence of chromosome of Methylobacterium nodulans ORS 2060.</title>
        <authorList>
            <consortium name="US DOE Joint Genome Institute"/>
            <person name="Lucas S."/>
            <person name="Copeland A."/>
            <person name="Lapidus A."/>
            <person name="Glavina del Rio T."/>
            <person name="Dalin E."/>
            <person name="Tice H."/>
            <person name="Bruce D."/>
            <person name="Goodwin L."/>
            <person name="Pitluck S."/>
            <person name="Sims D."/>
            <person name="Brettin T."/>
            <person name="Detter J.C."/>
            <person name="Han C."/>
            <person name="Larimer F."/>
            <person name="Land M."/>
            <person name="Hauser L."/>
            <person name="Kyrpides N."/>
            <person name="Ivanova N."/>
            <person name="Marx C.J."/>
            <person name="Richardson P."/>
        </authorList>
    </citation>
    <scope>NUCLEOTIDE SEQUENCE [LARGE SCALE GENOMIC DNA]</scope>
    <source>
        <strain evidence="5">LMG 21967 / CNCM I-2342 / ORS 2060</strain>
    </source>
</reference>
<dbReference type="KEGG" id="mno:Mnod_3401"/>
<keyword evidence="1" id="KW-0249">Electron transport</keyword>
<dbReference type="EMBL" id="CP001349">
    <property type="protein sequence ID" value="ACL58318.1"/>
    <property type="molecule type" value="Genomic_DNA"/>
</dbReference>
<dbReference type="eggNOG" id="COG2086">
    <property type="taxonomic scope" value="Bacteria"/>
</dbReference>
<dbReference type="HOGENOM" id="CLU_091028_0_0_5"/>
<gene>
    <name evidence="4" type="ordered locus">Mnod_3401</name>
</gene>
<organism evidence="4 5">
    <name type="scientific">Methylobacterium nodulans (strain LMG 21967 / CNCM I-2342 / ORS 2060)</name>
    <dbReference type="NCBI Taxonomy" id="460265"/>
    <lineage>
        <taxon>Bacteria</taxon>
        <taxon>Pseudomonadati</taxon>
        <taxon>Pseudomonadota</taxon>
        <taxon>Alphaproteobacteria</taxon>
        <taxon>Hyphomicrobiales</taxon>
        <taxon>Methylobacteriaceae</taxon>
        <taxon>Methylobacterium</taxon>
    </lineage>
</organism>
<protein>
    <submittedName>
        <fullName evidence="4">Electron transfer flavoprotein alpha/beta-subunit</fullName>
    </submittedName>
</protein>
<dbReference type="RefSeq" id="WP_015929980.1">
    <property type="nucleotide sequence ID" value="NC_011894.1"/>
</dbReference>
<sequence length="265" mass="27495">MKVAVLLSSGLHPVSGAPVVPKTEAQAIRMGQTLGEAYGLHAGPSADAVSDALGHGLAFVEHVETPRDADPVPFLIGRLSAAPPDVVLTGRRSQGGEETGLVPYVLARALSMTLVSDVVSVSSGATPGTLTVDQSLGRGALRRLVVRLPAVLTVHHDAPPALAFAFGRARRGRIQTIEAKPVPFLAHAPQQPLEERPYRRRPKILKGAPSGGSAGDRLKAATGNAGQSGGRVLIDPDPAEAAREIIAFLRQIGVLAPPAKDRAPP</sequence>
<feature type="region of interest" description="Disordered" evidence="2">
    <location>
        <begin position="204"/>
        <end position="234"/>
    </location>
</feature>
<dbReference type="AlphaFoldDB" id="B8IMD2"/>
<evidence type="ECO:0000256" key="2">
    <source>
        <dbReference type="SAM" id="MobiDB-lite"/>
    </source>
</evidence>
<name>B8IMD2_METNO</name>
<evidence type="ECO:0000313" key="4">
    <source>
        <dbReference type="EMBL" id="ACL58318.1"/>
    </source>
</evidence>
<dbReference type="Proteomes" id="UP000008207">
    <property type="component" value="Chromosome"/>
</dbReference>